<evidence type="ECO:0000256" key="3">
    <source>
        <dbReference type="ARBA" id="ARBA00017677"/>
    </source>
</evidence>
<keyword evidence="11" id="KW-1185">Reference proteome</keyword>
<dbReference type="EMBL" id="CP002198">
    <property type="protein sequence ID" value="ADN14983.1"/>
    <property type="molecule type" value="Genomic_DNA"/>
</dbReference>
<dbReference type="InterPro" id="IPR024170">
    <property type="entry name" value="Aminoglycoside_N6-AcTrfrase"/>
</dbReference>
<reference evidence="11" key="1">
    <citation type="journal article" date="2011" name="MBio">
        <title>Novel metabolic attributes of the genus Cyanothece, comprising a group of unicellular nitrogen-fixing Cyanobacteria.</title>
        <authorList>
            <person name="Bandyopadhyay A."/>
            <person name="Elvitigala T."/>
            <person name="Welsh E."/>
            <person name="Stockel J."/>
            <person name="Liberton M."/>
            <person name="Min H."/>
            <person name="Sherman L.A."/>
            <person name="Pakrasi H.B."/>
        </authorList>
    </citation>
    <scope>NUCLEOTIDE SEQUENCE [LARGE SCALE GENOMIC DNA]</scope>
    <source>
        <strain evidence="11">PCC 7822</strain>
    </source>
</reference>
<dbReference type="InterPro" id="IPR000182">
    <property type="entry name" value="GNAT_dom"/>
</dbReference>
<sequence length="147" mass="17312">MWQIDKIQPEERQQWLIMRHQLWPDSDFTELQQETEEIIKQPDILPVFVARNSEKELIGFLEAAFRDYVDGCNSTPVPYIEGLYVKPEYRNQGIAKALIQTMENWAKQQGYTEIASDTTLENIISQTLHQQLGFEAVERIIIWRKSI</sequence>
<dbReference type="EC" id="2.3.1.82" evidence="2"/>
<evidence type="ECO:0000259" key="9">
    <source>
        <dbReference type="PROSITE" id="PS51186"/>
    </source>
</evidence>
<keyword evidence="6" id="KW-0012">Acyltransferase</keyword>
<accession>E0U9R3</accession>
<evidence type="ECO:0000256" key="8">
    <source>
        <dbReference type="ARBA" id="ARBA00048923"/>
    </source>
</evidence>
<gene>
    <name evidence="10" type="ordered locus">Cyan7822_3028</name>
</gene>
<proteinExistence type="predicted"/>
<evidence type="ECO:0000256" key="4">
    <source>
        <dbReference type="ARBA" id="ARBA00022679"/>
    </source>
</evidence>
<keyword evidence="5" id="KW-0046">Antibiotic resistance</keyword>
<dbReference type="PROSITE" id="PS51186">
    <property type="entry name" value="GNAT"/>
    <property type="match status" value="1"/>
</dbReference>
<evidence type="ECO:0000256" key="6">
    <source>
        <dbReference type="ARBA" id="ARBA00023315"/>
    </source>
</evidence>
<comment type="subunit">
    <text evidence="1">Homodimer.</text>
</comment>
<dbReference type="AlphaFoldDB" id="E0U9R3"/>
<dbReference type="PIRSF" id="PIRSF000452">
    <property type="entry name" value="6-N-acetyltransf"/>
    <property type="match status" value="1"/>
</dbReference>
<name>E0U9R3_GLOV7</name>
<dbReference type="Gene3D" id="3.40.630.30">
    <property type="match status" value="1"/>
</dbReference>
<dbReference type="InterPro" id="IPR016181">
    <property type="entry name" value="Acyl_CoA_acyltransferase"/>
</dbReference>
<evidence type="ECO:0000256" key="5">
    <source>
        <dbReference type="ARBA" id="ARBA00023251"/>
    </source>
</evidence>
<keyword evidence="4 10" id="KW-0808">Transferase</keyword>
<dbReference type="NCBIfam" id="NF043067">
    <property type="entry name" value="AAC_6p_group_E"/>
    <property type="match status" value="1"/>
</dbReference>
<protein>
    <recommendedName>
        <fullName evidence="3">Aminoglycoside N(6')-acetyltransferase type 1</fullName>
        <ecNumber evidence="2">2.3.1.82</ecNumber>
    </recommendedName>
    <alternativeName>
        <fullName evidence="7">Aminoglycoside resistance protein</fullName>
    </alternativeName>
</protein>
<dbReference type="Pfam" id="PF00583">
    <property type="entry name" value="Acetyltransf_1"/>
    <property type="match status" value="1"/>
</dbReference>
<feature type="domain" description="N-acetyltransferase" evidence="9">
    <location>
        <begin position="2"/>
        <end position="147"/>
    </location>
</feature>
<dbReference type="PANTHER" id="PTHR43072">
    <property type="entry name" value="N-ACETYLTRANSFERASE"/>
    <property type="match status" value="1"/>
</dbReference>
<dbReference type="OrthoDB" id="9792929at2"/>
<evidence type="ECO:0000256" key="2">
    <source>
        <dbReference type="ARBA" id="ARBA00012888"/>
    </source>
</evidence>
<dbReference type="HOGENOM" id="CLU_127011_0_0_3"/>
<dbReference type="SUPFAM" id="SSF55729">
    <property type="entry name" value="Acyl-CoA N-acyltransferases (Nat)"/>
    <property type="match status" value="1"/>
</dbReference>
<organism evidence="10 11">
    <name type="scientific">Gloeothece verrucosa (strain PCC 7822)</name>
    <name type="common">Cyanothece sp. (strain PCC 7822)</name>
    <dbReference type="NCBI Taxonomy" id="497965"/>
    <lineage>
        <taxon>Bacteria</taxon>
        <taxon>Bacillati</taxon>
        <taxon>Cyanobacteriota</taxon>
        <taxon>Cyanophyceae</taxon>
        <taxon>Oscillatoriophycideae</taxon>
        <taxon>Chroococcales</taxon>
        <taxon>Aphanothecaceae</taxon>
        <taxon>Gloeothece</taxon>
        <taxon>Gloeothece verrucosa</taxon>
    </lineage>
</organism>
<evidence type="ECO:0000256" key="7">
    <source>
        <dbReference type="ARBA" id="ARBA00029660"/>
    </source>
</evidence>
<dbReference type="eggNOG" id="COG0456">
    <property type="taxonomic scope" value="Bacteria"/>
</dbReference>
<evidence type="ECO:0000313" key="11">
    <source>
        <dbReference type="Proteomes" id="UP000008206"/>
    </source>
</evidence>
<dbReference type="Proteomes" id="UP000008206">
    <property type="component" value="Chromosome"/>
</dbReference>
<dbReference type="GO" id="GO:0047663">
    <property type="term" value="F:aminoglycoside 6'-N-acetyltransferase activity"/>
    <property type="evidence" value="ECO:0007669"/>
    <property type="project" value="UniProtKB-EC"/>
</dbReference>
<evidence type="ECO:0000313" key="10">
    <source>
        <dbReference type="EMBL" id="ADN14983.1"/>
    </source>
</evidence>
<dbReference type="GO" id="GO:0046677">
    <property type="term" value="P:response to antibiotic"/>
    <property type="evidence" value="ECO:0007669"/>
    <property type="project" value="UniProtKB-KW"/>
</dbReference>
<dbReference type="CDD" id="cd04301">
    <property type="entry name" value="NAT_SF"/>
    <property type="match status" value="1"/>
</dbReference>
<dbReference type="KEGG" id="cyj:Cyan7822_3028"/>
<comment type="catalytic activity">
    <reaction evidence="8">
        <text>kanamycin B + acetyl-CoA = N(6')-acetylkanamycin B + CoA + H(+)</text>
        <dbReference type="Rhea" id="RHEA:16449"/>
        <dbReference type="ChEBI" id="CHEBI:15378"/>
        <dbReference type="ChEBI" id="CHEBI:57287"/>
        <dbReference type="ChEBI" id="CHEBI:57288"/>
        <dbReference type="ChEBI" id="CHEBI:58390"/>
        <dbReference type="ChEBI" id="CHEBI:58549"/>
        <dbReference type="EC" id="2.3.1.82"/>
    </reaction>
</comment>
<dbReference type="PANTHER" id="PTHR43072:SF60">
    <property type="entry name" value="L-2,4-DIAMINOBUTYRIC ACID ACETYLTRANSFERASE"/>
    <property type="match status" value="1"/>
</dbReference>
<dbReference type="RefSeq" id="WP_013323076.1">
    <property type="nucleotide sequence ID" value="NC_014501.1"/>
</dbReference>
<evidence type="ECO:0000256" key="1">
    <source>
        <dbReference type="ARBA" id="ARBA00011738"/>
    </source>
</evidence>
<dbReference type="STRING" id="497965.Cyan7822_3028"/>